<dbReference type="PANTHER" id="PTHR42798">
    <property type="entry name" value="LIPOPROTEIN-RELEASING SYSTEM ATP-BINDING PROTEIN LOLD"/>
    <property type="match status" value="1"/>
</dbReference>
<comment type="similarity">
    <text evidence="1">Belongs to the ABC transporter superfamily.</text>
</comment>
<dbReference type="PROSITE" id="PS00211">
    <property type="entry name" value="ABC_TRANSPORTER_1"/>
    <property type="match status" value="1"/>
</dbReference>
<dbReference type="GO" id="GO:0005524">
    <property type="term" value="F:ATP binding"/>
    <property type="evidence" value="ECO:0007669"/>
    <property type="project" value="InterPro"/>
</dbReference>
<dbReference type="STRING" id="1330534.L323_08880"/>
<evidence type="ECO:0000313" key="3">
    <source>
        <dbReference type="EMBL" id="EPR12202.1"/>
    </source>
</evidence>
<evidence type="ECO:0000256" key="1">
    <source>
        <dbReference type="ARBA" id="ARBA00005417"/>
    </source>
</evidence>
<dbReference type="Pfam" id="PF00005">
    <property type="entry name" value="ABC_tran"/>
    <property type="match status" value="1"/>
</dbReference>
<dbReference type="AlphaFoldDB" id="U4R288"/>
<name>U4R288_9FIRM</name>
<dbReference type="InterPro" id="IPR017871">
    <property type="entry name" value="ABC_transporter-like_CS"/>
</dbReference>
<accession>U4R288</accession>
<reference evidence="3 4" key="1">
    <citation type="journal article" date="2013" name="Genome Announc.">
        <title>Draft Genome Sequence of the Cellulolytic Bacterium Clostridium papyrosolvens C7 (ATCC 700395).</title>
        <authorList>
            <person name="Zepeda V."/>
            <person name="Dassa B."/>
            <person name="Borovok I."/>
            <person name="Lamed R."/>
            <person name="Bayer E.A."/>
            <person name="Cate J.H."/>
        </authorList>
    </citation>
    <scope>NUCLEOTIDE SEQUENCE [LARGE SCALE GENOMIC DNA]</scope>
    <source>
        <strain evidence="3 4">C7</strain>
    </source>
</reference>
<protein>
    <recommendedName>
        <fullName evidence="2">ABC transporter domain-containing protein</fullName>
    </recommendedName>
</protein>
<dbReference type="InterPro" id="IPR027417">
    <property type="entry name" value="P-loop_NTPase"/>
</dbReference>
<evidence type="ECO:0000313" key="4">
    <source>
        <dbReference type="Proteomes" id="UP000016860"/>
    </source>
</evidence>
<evidence type="ECO:0000259" key="2">
    <source>
        <dbReference type="Pfam" id="PF00005"/>
    </source>
</evidence>
<sequence length="164" mass="18353">MVFQDFNLIDSLSVKENIMLPMILEKKEPAVIESQLQKLSELLGISDILGKNTYEISGGQKQRAAICRALVNEPAVILADEPTGNLDSKSSKDVMQYLNKVNQECRTSVLMVTHDSVAASYCNRVVLLRDGRIITEICKKESRKQFFKEILDVLSLIGGDTDEF</sequence>
<feature type="domain" description="ABC transporter" evidence="2">
    <location>
        <begin position="1"/>
        <end position="83"/>
    </location>
</feature>
<dbReference type="Proteomes" id="UP000016860">
    <property type="component" value="Unassembled WGS sequence"/>
</dbReference>
<dbReference type="InterPro" id="IPR003439">
    <property type="entry name" value="ABC_transporter-like_ATP-bd"/>
</dbReference>
<dbReference type="SUPFAM" id="SSF52540">
    <property type="entry name" value="P-loop containing nucleoside triphosphate hydrolases"/>
    <property type="match status" value="1"/>
</dbReference>
<dbReference type="PANTHER" id="PTHR42798:SF7">
    <property type="entry name" value="ALPHA-D-RIBOSE 1-METHYLPHOSPHONATE 5-TRIPHOSPHATE SYNTHASE SUBUNIT PHNL"/>
    <property type="match status" value="1"/>
</dbReference>
<proteinExistence type="inferred from homology"/>
<dbReference type="Gene3D" id="3.40.50.300">
    <property type="entry name" value="P-loop containing nucleotide triphosphate hydrolases"/>
    <property type="match status" value="1"/>
</dbReference>
<dbReference type="PATRIC" id="fig|1330534.3.peg.1766"/>
<dbReference type="GO" id="GO:0016887">
    <property type="term" value="F:ATP hydrolysis activity"/>
    <property type="evidence" value="ECO:0007669"/>
    <property type="project" value="InterPro"/>
</dbReference>
<dbReference type="EMBL" id="ATAY01000030">
    <property type="protein sequence ID" value="EPR12202.1"/>
    <property type="molecule type" value="Genomic_DNA"/>
</dbReference>
<organism evidence="3 4">
    <name type="scientific">Ruminiclostridium papyrosolvens C7</name>
    <dbReference type="NCBI Taxonomy" id="1330534"/>
    <lineage>
        <taxon>Bacteria</taxon>
        <taxon>Bacillati</taxon>
        <taxon>Bacillota</taxon>
        <taxon>Clostridia</taxon>
        <taxon>Eubacteriales</taxon>
        <taxon>Oscillospiraceae</taxon>
        <taxon>Ruminiclostridium</taxon>
    </lineage>
</organism>
<comment type="caution">
    <text evidence="3">The sequence shown here is derived from an EMBL/GenBank/DDBJ whole genome shotgun (WGS) entry which is preliminary data.</text>
</comment>
<gene>
    <name evidence="3" type="ORF">L323_08880</name>
</gene>